<accession>A0A6H0ZWD5</accession>
<name>A0A6H0ZWD5_9HYPH</name>
<protein>
    <submittedName>
        <fullName evidence="1">Uncharacterized protein</fullName>
    </submittedName>
</protein>
<dbReference type="EMBL" id="CP050899">
    <property type="protein sequence ID" value="QIX25058.1"/>
    <property type="molecule type" value="Genomic_DNA"/>
</dbReference>
<organism evidence="1 2">
    <name type="scientific">Agrobacterium pusense</name>
    <dbReference type="NCBI Taxonomy" id="648995"/>
    <lineage>
        <taxon>Bacteria</taxon>
        <taxon>Pseudomonadati</taxon>
        <taxon>Pseudomonadota</taxon>
        <taxon>Alphaproteobacteria</taxon>
        <taxon>Hyphomicrobiales</taxon>
        <taxon>Rhizobiaceae</taxon>
        <taxon>Rhizobium/Agrobacterium group</taxon>
        <taxon>Agrobacterium</taxon>
    </lineage>
</organism>
<dbReference type="AlphaFoldDB" id="A0A6H0ZWD5"/>
<evidence type="ECO:0000313" key="2">
    <source>
        <dbReference type="Proteomes" id="UP000500870"/>
    </source>
</evidence>
<gene>
    <name evidence="1" type="ORF">FOB41_21350</name>
</gene>
<dbReference type="Proteomes" id="UP000500870">
    <property type="component" value="Chromosome 3"/>
</dbReference>
<proteinExistence type="predicted"/>
<sequence length="144" mass="16237">MPTRSANGNNFHRWLEGFGVRVRPFSEGRPFPSRPTNIIYGGRTMKRLWSNDAERASVVIRCIQRSDARCFDDYTILAVWHFLGAHFAHSVHTDAIEAFGRIDIAKITKRAHRLAKGRYGRMGKVAEKIGSLIADAIIPEDEAA</sequence>
<evidence type="ECO:0000313" key="1">
    <source>
        <dbReference type="EMBL" id="QIX25058.1"/>
    </source>
</evidence>
<reference evidence="1 2" key="1">
    <citation type="submission" date="2020-04" db="EMBL/GenBank/DDBJ databases">
        <title>FDA dAtabase for Regulatory Grade micrObial Sequences (FDA-ARGOS): Supporting development and validation of Infectious Disease Dx tests.</title>
        <authorList>
            <person name="Sciortino C."/>
            <person name="Tallon L."/>
            <person name="Sadzewicz L."/>
            <person name="Vavikolanu K."/>
            <person name="Mehta A."/>
            <person name="Aluvathingal J."/>
            <person name="Nadendla S."/>
            <person name="Nandy P."/>
            <person name="Geyer C."/>
            <person name="Yan Y."/>
            <person name="Sichtig H."/>
        </authorList>
    </citation>
    <scope>NUCLEOTIDE SEQUENCE [LARGE SCALE GENOMIC DNA]</scope>
    <source>
        <strain evidence="1 2">FDAARGOS_633</strain>
    </source>
</reference>